<dbReference type="EnsemblMetazoa" id="Aqu2.1.33121_001">
    <property type="protein sequence ID" value="Aqu2.1.33121_001"/>
    <property type="gene ID" value="Aqu2.1.33121"/>
</dbReference>
<evidence type="ECO:0000313" key="2">
    <source>
        <dbReference type="EnsemblMetazoa" id="Aqu2.1.33121_001"/>
    </source>
</evidence>
<reference evidence="2" key="1">
    <citation type="submission" date="2017-05" db="UniProtKB">
        <authorList>
            <consortium name="EnsemblMetazoa"/>
        </authorList>
    </citation>
    <scope>IDENTIFICATION</scope>
</reference>
<feature type="transmembrane region" description="Helical" evidence="1">
    <location>
        <begin position="6"/>
        <end position="27"/>
    </location>
</feature>
<proteinExistence type="predicted"/>
<accession>A0A1X7UZK2</accession>
<dbReference type="InParanoid" id="A0A1X7UZK2"/>
<sequence>GHIVVHVYHMYMNVFGGLLLIITGNCISP</sequence>
<evidence type="ECO:0000256" key="1">
    <source>
        <dbReference type="SAM" id="Phobius"/>
    </source>
</evidence>
<name>A0A1X7UZK2_AMPQE</name>
<keyword evidence="1" id="KW-0472">Membrane</keyword>
<protein>
    <submittedName>
        <fullName evidence="2">Uncharacterized protein</fullName>
    </submittedName>
</protein>
<keyword evidence="1" id="KW-0812">Transmembrane</keyword>
<organism evidence="2">
    <name type="scientific">Amphimedon queenslandica</name>
    <name type="common">Sponge</name>
    <dbReference type="NCBI Taxonomy" id="400682"/>
    <lineage>
        <taxon>Eukaryota</taxon>
        <taxon>Metazoa</taxon>
        <taxon>Porifera</taxon>
        <taxon>Demospongiae</taxon>
        <taxon>Heteroscleromorpha</taxon>
        <taxon>Haplosclerida</taxon>
        <taxon>Niphatidae</taxon>
        <taxon>Amphimedon</taxon>
    </lineage>
</organism>
<keyword evidence="1" id="KW-1133">Transmembrane helix</keyword>
<dbReference type="AlphaFoldDB" id="A0A1X7UZK2"/>